<dbReference type="SUPFAM" id="SSF46785">
    <property type="entry name" value="Winged helix' DNA-binding domain"/>
    <property type="match status" value="1"/>
</dbReference>
<evidence type="ECO:0000256" key="1">
    <source>
        <dbReference type="ARBA" id="ARBA00009437"/>
    </source>
</evidence>
<dbReference type="PROSITE" id="PS50931">
    <property type="entry name" value="HTH_LYSR"/>
    <property type="match status" value="1"/>
</dbReference>
<keyword evidence="3" id="KW-0238">DNA-binding</keyword>
<dbReference type="GO" id="GO:0003700">
    <property type="term" value="F:DNA-binding transcription factor activity"/>
    <property type="evidence" value="ECO:0007669"/>
    <property type="project" value="InterPro"/>
</dbReference>
<dbReference type="InterPro" id="IPR036388">
    <property type="entry name" value="WH-like_DNA-bd_sf"/>
</dbReference>
<dbReference type="OrthoDB" id="196624at2"/>
<dbReference type="InterPro" id="IPR005119">
    <property type="entry name" value="LysR_subst-bd"/>
</dbReference>
<dbReference type="CDD" id="cd05466">
    <property type="entry name" value="PBP2_LTTR_substrate"/>
    <property type="match status" value="1"/>
</dbReference>
<evidence type="ECO:0000259" key="5">
    <source>
        <dbReference type="PROSITE" id="PS50931"/>
    </source>
</evidence>
<dbReference type="Pfam" id="PF03466">
    <property type="entry name" value="LysR_substrate"/>
    <property type="match status" value="1"/>
</dbReference>
<comment type="caution">
    <text evidence="6">The sequence shown here is derived from an EMBL/GenBank/DDBJ whole genome shotgun (WGS) entry which is preliminary data.</text>
</comment>
<dbReference type="InterPro" id="IPR000847">
    <property type="entry name" value="LysR_HTH_N"/>
</dbReference>
<protein>
    <submittedName>
        <fullName evidence="6">Hypothetical transcriptional regulator</fullName>
    </submittedName>
</protein>
<proteinExistence type="inferred from homology"/>
<organism evidence="6 7">
    <name type="scientific">Neptuniibacter caesariensis</name>
    <dbReference type="NCBI Taxonomy" id="207954"/>
    <lineage>
        <taxon>Bacteria</taxon>
        <taxon>Pseudomonadati</taxon>
        <taxon>Pseudomonadota</taxon>
        <taxon>Gammaproteobacteria</taxon>
        <taxon>Oceanospirillales</taxon>
        <taxon>Oceanospirillaceae</taxon>
        <taxon>Neptuniibacter</taxon>
    </lineage>
</organism>
<keyword evidence="2" id="KW-0805">Transcription regulation</keyword>
<accession>A0A7U8C6W4</accession>
<dbReference type="PANTHER" id="PTHR30126">
    <property type="entry name" value="HTH-TYPE TRANSCRIPTIONAL REGULATOR"/>
    <property type="match status" value="1"/>
</dbReference>
<dbReference type="EMBL" id="AAOW01000002">
    <property type="protein sequence ID" value="EAR62688.1"/>
    <property type="molecule type" value="Genomic_DNA"/>
</dbReference>
<dbReference type="Gene3D" id="1.10.10.10">
    <property type="entry name" value="Winged helix-like DNA-binding domain superfamily/Winged helix DNA-binding domain"/>
    <property type="match status" value="1"/>
</dbReference>
<dbReference type="SUPFAM" id="SSF53850">
    <property type="entry name" value="Periplasmic binding protein-like II"/>
    <property type="match status" value="1"/>
</dbReference>
<comment type="similarity">
    <text evidence="1">Belongs to the LysR transcriptional regulatory family.</text>
</comment>
<dbReference type="Proteomes" id="UP000002171">
    <property type="component" value="Unassembled WGS sequence"/>
</dbReference>
<evidence type="ECO:0000313" key="7">
    <source>
        <dbReference type="Proteomes" id="UP000002171"/>
    </source>
</evidence>
<feature type="domain" description="HTH lysR-type" evidence="5">
    <location>
        <begin position="4"/>
        <end position="61"/>
    </location>
</feature>
<dbReference type="RefSeq" id="WP_007021706.1">
    <property type="nucleotide sequence ID" value="NZ_CH724126.1"/>
</dbReference>
<dbReference type="AlphaFoldDB" id="A0A7U8C6W4"/>
<dbReference type="Pfam" id="PF00126">
    <property type="entry name" value="HTH_1"/>
    <property type="match status" value="1"/>
</dbReference>
<reference evidence="6 7" key="1">
    <citation type="submission" date="2006-02" db="EMBL/GenBank/DDBJ databases">
        <authorList>
            <person name="Pinhassi J."/>
            <person name="Pedros-Alio C."/>
            <person name="Ferriera S."/>
            <person name="Johnson J."/>
            <person name="Kravitz S."/>
            <person name="Halpern A."/>
            <person name="Remington K."/>
            <person name="Beeson K."/>
            <person name="Tran B."/>
            <person name="Rogers Y.-H."/>
            <person name="Friedman R."/>
            <person name="Venter J.C."/>
        </authorList>
    </citation>
    <scope>NUCLEOTIDE SEQUENCE [LARGE SCALE GENOMIC DNA]</scope>
    <source>
        <strain evidence="6 7">MED92</strain>
    </source>
</reference>
<sequence>MPSYNLEHLKMFTECVKAGSFSAAARKLGKVQSAVSQGIANLEIDLGAELFDRSSRKPVLTPEGTRLLYYAQAVLQQVNELEIAARKIEQGDELQVRLALEDGLLSPRLSDILNCFAKLFPATRLEIISASTSAIIQMIKRDKADLGMTFCDQELDAEINQCFIGNLPFYAVCSPEHPLREATEITLHNLFPHRQIVLHGQERTRLDLVPEFSTHIIYADSFLAIREMVRSGIGWSYLPKHLVEEEIQAGRLYKLTPSFDSKPWSPPVETVLAKDRSIGPALNWLANALKGLL</sequence>
<dbReference type="PANTHER" id="PTHR30126:SF91">
    <property type="entry name" value="LYSR FAMILY TRANSCRIPTIONAL REGULATOR"/>
    <property type="match status" value="1"/>
</dbReference>
<dbReference type="InterPro" id="IPR036390">
    <property type="entry name" value="WH_DNA-bd_sf"/>
</dbReference>
<dbReference type="Gene3D" id="3.40.190.290">
    <property type="match status" value="1"/>
</dbReference>
<dbReference type="PRINTS" id="PR00039">
    <property type="entry name" value="HTHLYSR"/>
</dbReference>
<evidence type="ECO:0000256" key="4">
    <source>
        <dbReference type="ARBA" id="ARBA00023163"/>
    </source>
</evidence>
<dbReference type="FunFam" id="1.10.10.10:FF:000001">
    <property type="entry name" value="LysR family transcriptional regulator"/>
    <property type="match status" value="1"/>
</dbReference>
<evidence type="ECO:0000313" key="6">
    <source>
        <dbReference type="EMBL" id="EAR62688.1"/>
    </source>
</evidence>
<dbReference type="GO" id="GO:0000976">
    <property type="term" value="F:transcription cis-regulatory region binding"/>
    <property type="evidence" value="ECO:0007669"/>
    <property type="project" value="TreeGrafter"/>
</dbReference>
<name>A0A7U8C6W4_NEPCE</name>
<evidence type="ECO:0000256" key="2">
    <source>
        <dbReference type="ARBA" id="ARBA00023015"/>
    </source>
</evidence>
<keyword evidence="7" id="KW-1185">Reference proteome</keyword>
<gene>
    <name evidence="6" type="ORF">MED92_06203</name>
</gene>
<evidence type="ECO:0000256" key="3">
    <source>
        <dbReference type="ARBA" id="ARBA00023125"/>
    </source>
</evidence>
<keyword evidence="4" id="KW-0804">Transcription</keyword>